<dbReference type="SMART" id="SM00877">
    <property type="entry name" value="BMC"/>
    <property type="match status" value="1"/>
</dbReference>
<dbReference type="GO" id="GO:0031469">
    <property type="term" value="C:bacterial microcompartment"/>
    <property type="evidence" value="ECO:0007669"/>
    <property type="project" value="UniProtKB-SubCell"/>
</dbReference>
<dbReference type="PANTHER" id="PTHR33941">
    <property type="entry name" value="PROPANEDIOL UTILIZATION PROTEIN PDUA"/>
    <property type="match status" value="1"/>
</dbReference>
<dbReference type="Gene3D" id="3.30.70.1710">
    <property type="match status" value="1"/>
</dbReference>
<keyword evidence="2" id="KW-1283">Bacterial microcompartment</keyword>
<dbReference type="Proteomes" id="UP000262969">
    <property type="component" value="Unassembled WGS sequence"/>
</dbReference>
<dbReference type="PROSITE" id="PS51930">
    <property type="entry name" value="BMC_2"/>
    <property type="match status" value="1"/>
</dbReference>
<dbReference type="PANTHER" id="PTHR33941:SF11">
    <property type="entry name" value="BACTERIAL MICROCOMPARTMENT SHELL PROTEIN PDUJ"/>
    <property type="match status" value="1"/>
</dbReference>
<dbReference type="InterPro" id="IPR050575">
    <property type="entry name" value="BMC_shell"/>
</dbReference>
<comment type="subcellular location">
    <subcellularLocation>
        <location evidence="1">Bacterial microcompartment</location>
    </subcellularLocation>
</comment>
<evidence type="ECO:0000256" key="3">
    <source>
        <dbReference type="PROSITE-ProRule" id="PRU01278"/>
    </source>
</evidence>
<dbReference type="InterPro" id="IPR000249">
    <property type="entry name" value="BMC_dom"/>
</dbReference>
<evidence type="ECO:0000259" key="4">
    <source>
        <dbReference type="PROSITE" id="PS51930"/>
    </source>
</evidence>
<dbReference type="SUPFAM" id="SSF143414">
    <property type="entry name" value="CcmK-like"/>
    <property type="match status" value="1"/>
</dbReference>
<evidence type="ECO:0000256" key="2">
    <source>
        <dbReference type="ARBA" id="ARBA00024446"/>
    </source>
</evidence>
<reference evidence="5 6" key="1">
    <citation type="journal article" date="2018" name="Nat. Biotechnol.">
        <title>A standardized bacterial taxonomy based on genome phylogeny substantially revises the tree of life.</title>
        <authorList>
            <person name="Parks D.H."/>
            <person name="Chuvochina M."/>
            <person name="Waite D.W."/>
            <person name="Rinke C."/>
            <person name="Skarshewski A."/>
            <person name="Chaumeil P.A."/>
            <person name="Hugenholtz P."/>
        </authorList>
    </citation>
    <scope>NUCLEOTIDE SEQUENCE [LARGE SCALE GENOMIC DNA]</scope>
    <source>
        <strain evidence="5">UBA11728</strain>
    </source>
</reference>
<comment type="caution">
    <text evidence="5">The sequence shown here is derived from an EMBL/GenBank/DDBJ whole genome shotgun (WGS) entry which is preliminary data.</text>
</comment>
<dbReference type="InterPro" id="IPR044872">
    <property type="entry name" value="CcmK/CsoS1_BMC"/>
</dbReference>
<gene>
    <name evidence="5" type="ORF">DHW61_04665</name>
</gene>
<dbReference type="AlphaFoldDB" id="A0A3D2X5T9"/>
<comment type="similarity">
    <text evidence="3">Belongs to the bacterial microcompartments protein family.</text>
</comment>
<organism evidence="5 6">
    <name type="scientific">Lachnoclostridium phytofermentans</name>
    <dbReference type="NCBI Taxonomy" id="66219"/>
    <lineage>
        <taxon>Bacteria</taxon>
        <taxon>Bacillati</taxon>
        <taxon>Bacillota</taxon>
        <taxon>Clostridia</taxon>
        <taxon>Lachnospirales</taxon>
        <taxon>Lachnospiraceae</taxon>
    </lineage>
</organism>
<sequence length="100" mass="10702">MGKSLGFIEISGVTAAIDALDIMCKTAGVELVTWERKMGGRLVTIIVTGSVSEVTQAVESAVNQAIKKPVAHAVIANPHEEVLRLVEISASRMKPQDEEM</sequence>
<evidence type="ECO:0000313" key="6">
    <source>
        <dbReference type="Proteomes" id="UP000262969"/>
    </source>
</evidence>
<proteinExistence type="inferred from homology"/>
<evidence type="ECO:0000256" key="1">
    <source>
        <dbReference type="ARBA" id="ARBA00024322"/>
    </source>
</evidence>
<evidence type="ECO:0000313" key="5">
    <source>
        <dbReference type="EMBL" id="HCL01698.1"/>
    </source>
</evidence>
<dbReference type="Pfam" id="PF00936">
    <property type="entry name" value="BMC"/>
    <property type="match status" value="1"/>
</dbReference>
<dbReference type="EMBL" id="DPVV01000161">
    <property type="protein sequence ID" value="HCL01698.1"/>
    <property type="molecule type" value="Genomic_DNA"/>
</dbReference>
<name>A0A3D2X5T9_9FIRM</name>
<feature type="domain" description="BMC" evidence="4">
    <location>
        <begin position="4"/>
        <end position="87"/>
    </location>
</feature>
<accession>A0A3D2X5T9</accession>
<dbReference type="CDD" id="cd06169">
    <property type="entry name" value="BMC"/>
    <property type="match status" value="1"/>
</dbReference>
<protein>
    <submittedName>
        <fullName evidence="5">Microcompartment protein</fullName>
    </submittedName>
</protein>
<dbReference type="InterPro" id="IPR037233">
    <property type="entry name" value="CcmK-like_sf"/>
</dbReference>